<organism evidence="2 3">
    <name type="scientific">Candidatus Collierbacteria bacterium RIFCSPHIGHO2_02_FULL_49_10</name>
    <dbReference type="NCBI Taxonomy" id="1817723"/>
    <lineage>
        <taxon>Bacteria</taxon>
        <taxon>Candidatus Collieribacteriota</taxon>
    </lineage>
</organism>
<evidence type="ECO:0000313" key="2">
    <source>
        <dbReference type="EMBL" id="OGD71553.1"/>
    </source>
</evidence>
<proteinExistence type="predicted"/>
<dbReference type="GO" id="GO:0008757">
    <property type="term" value="F:S-adenosylmethionine-dependent methyltransferase activity"/>
    <property type="evidence" value="ECO:0007669"/>
    <property type="project" value="InterPro"/>
</dbReference>
<protein>
    <recommendedName>
        <fullName evidence="1">Methyltransferase type 11 domain-containing protein</fullName>
    </recommendedName>
</protein>
<evidence type="ECO:0000259" key="1">
    <source>
        <dbReference type="Pfam" id="PF08241"/>
    </source>
</evidence>
<dbReference type="InterPro" id="IPR013216">
    <property type="entry name" value="Methyltransf_11"/>
</dbReference>
<dbReference type="AlphaFoldDB" id="A0A1F5EVY1"/>
<dbReference type="SUPFAM" id="SSF53335">
    <property type="entry name" value="S-adenosyl-L-methionine-dependent methyltransferases"/>
    <property type="match status" value="1"/>
</dbReference>
<dbReference type="Proteomes" id="UP000177390">
    <property type="component" value="Unassembled WGS sequence"/>
</dbReference>
<evidence type="ECO:0000313" key="3">
    <source>
        <dbReference type="Proteomes" id="UP000177390"/>
    </source>
</evidence>
<sequence length="247" mass="28787">MNDDLLYKFNEVERFHWWWAGRQELIKDLLRENQPKKILDIGCGTGETLTFLKTVFPKATLFGVDVLAEAVRFTIQRGHAAKKADALNLPFKDNSFDAILLLDVIEHIKNDSAIIKEAKRVVKPGGVIVITAPALQFIWSAHDENQGHFRRYTRHRLLELARKNKMKVSFLSYFNFFLSPIIIPIRVMSRLPIFKKYGEYDSRLNYKVAYNKVINTFLKTLFVTEIRLLRFIRYPIGISVTVKLQKV</sequence>
<feature type="domain" description="Methyltransferase type 11" evidence="1">
    <location>
        <begin position="39"/>
        <end position="130"/>
    </location>
</feature>
<dbReference type="Gene3D" id="3.40.50.150">
    <property type="entry name" value="Vaccinia Virus protein VP39"/>
    <property type="match status" value="1"/>
</dbReference>
<comment type="caution">
    <text evidence="2">The sequence shown here is derived from an EMBL/GenBank/DDBJ whole genome shotgun (WGS) entry which is preliminary data.</text>
</comment>
<name>A0A1F5EVY1_9BACT</name>
<dbReference type="CDD" id="cd02440">
    <property type="entry name" value="AdoMet_MTases"/>
    <property type="match status" value="1"/>
</dbReference>
<gene>
    <name evidence="2" type="ORF">A3D09_01340</name>
</gene>
<dbReference type="PANTHER" id="PTHR43591">
    <property type="entry name" value="METHYLTRANSFERASE"/>
    <property type="match status" value="1"/>
</dbReference>
<dbReference type="EMBL" id="MFAH01000022">
    <property type="protein sequence ID" value="OGD71553.1"/>
    <property type="molecule type" value="Genomic_DNA"/>
</dbReference>
<dbReference type="Pfam" id="PF08241">
    <property type="entry name" value="Methyltransf_11"/>
    <property type="match status" value="1"/>
</dbReference>
<dbReference type="InterPro" id="IPR029063">
    <property type="entry name" value="SAM-dependent_MTases_sf"/>
</dbReference>
<reference evidence="2 3" key="1">
    <citation type="journal article" date="2016" name="Nat. Commun.">
        <title>Thousands of microbial genomes shed light on interconnected biogeochemical processes in an aquifer system.</title>
        <authorList>
            <person name="Anantharaman K."/>
            <person name="Brown C.T."/>
            <person name="Hug L.A."/>
            <person name="Sharon I."/>
            <person name="Castelle C.J."/>
            <person name="Probst A.J."/>
            <person name="Thomas B.C."/>
            <person name="Singh A."/>
            <person name="Wilkins M.J."/>
            <person name="Karaoz U."/>
            <person name="Brodie E.L."/>
            <person name="Williams K.H."/>
            <person name="Hubbard S.S."/>
            <person name="Banfield J.F."/>
        </authorList>
    </citation>
    <scope>NUCLEOTIDE SEQUENCE [LARGE SCALE GENOMIC DNA]</scope>
</reference>
<accession>A0A1F5EVY1</accession>